<reference evidence="2 3" key="1">
    <citation type="submission" date="2016-01" db="EMBL/GenBank/DDBJ databases">
        <title>The new phylogeny of the genus Mycobacterium.</title>
        <authorList>
            <person name="Tarcisio F."/>
            <person name="Conor M."/>
            <person name="Antonella G."/>
            <person name="Elisabetta G."/>
            <person name="Giulia F.S."/>
            <person name="Sara T."/>
            <person name="Anna F."/>
            <person name="Clotilde B."/>
            <person name="Roberto B."/>
            <person name="Veronica D.S."/>
            <person name="Fabio R."/>
            <person name="Monica P."/>
            <person name="Olivier J."/>
            <person name="Enrico T."/>
            <person name="Nicola S."/>
        </authorList>
    </citation>
    <scope>NUCLEOTIDE SEQUENCE [LARGE SCALE GENOMIC DNA]</scope>
    <source>
        <strain evidence="2 3">DSM 44572</strain>
    </source>
</reference>
<dbReference type="EMBL" id="LQPJ01000112">
    <property type="protein sequence ID" value="ORW22758.1"/>
    <property type="molecule type" value="Genomic_DNA"/>
</dbReference>
<organism evidence="2 3">
    <name type="scientific">Mycobacterium palustre</name>
    <dbReference type="NCBI Taxonomy" id="153971"/>
    <lineage>
        <taxon>Bacteria</taxon>
        <taxon>Bacillati</taxon>
        <taxon>Actinomycetota</taxon>
        <taxon>Actinomycetes</taxon>
        <taxon>Mycobacteriales</taxon>
        <taxon>Mycobacteriaceae</taxon>
        <taxon>Mycobacterium</taxon>
        <taxon>Mycobacterium simiae complex</taxon>
    </lineage>
</organism>
<dbReference type="RefSeq" id="WP_245849082.1">
    <property type="nucleotide sequence ID" value="NZ_JACKRZ010000239.1"/>
</dbReference>
<dbReference type="Proteomes" id="UP000193529">
    <property type="component" value="Unassembled WGS sequence"/>
</dbReference>
<accession>A0A1X1ZHH0</accession>
<comment type="caution">
    <text evidence="2">The sequence shown here is derived from an EMBL/GenBank/DDBJ whole genome shotgun (WGS) entry which is preliminary data.</text>
</comment>
<feature type="domain" description="SCP2" evidence="1">
    <location>
        <begin position="5"/>
        <end position="59"/>
    </location>
</feature>
<name>A0A1X1ZHH0_9MYCO</name>
<evidence type="ECO:0000313" key="2">
    <source>
        <dbReference type="EMBL" id="ORW22758.1"/>
    </source>
</evidence>
<dbReference type="Pfam" id="PF02036">
    <property type="entry name" value="SCP2"/>
    <property type="match status" value="1"/>
</dbReference>
<evidence type="ECO:0000259" key="1">
    <source>
        <dbReference type="Pfam" id="PF02036"/>
    </source>
</evidence>
<dbReference type="STRING" id="153971.AWC19_13050"/>
<proteinExistence type="predicted"/>
<keyword evidence="3" id="KW-1185">Reference proteome</keyword>
<dbReference type="InterPro" id="IPR003033">
    <property type="entry name" value="SCP2_sterol-bd_dom"/>
</dbReference>
<protein>
    <recommendedName>
        <fullName evidence="1">SCP2 domain-containing protein</fullName>
    </recommendedName>
</protein>
<sequence length="63" mass="6695">MTRGRLAAGRGEPSVTLKASAADLVKARLGASEAKRRGALRRLEFKGDPEVVDAVRRAFSLSA</sequence>
<dbReference type="AlphaFoldDB" id="A0A1X1ZHH0"/>
<evidence type="ECO:0000313" key="3">
    <source>
        <dbReference type="Proteomes" id="UP000193529"/>
    </source>
</evidence>
<gene>
    <name evidence="2" type="ORF">AWC19_13050</name>
</gene>